<dbReference type="Proteomes" id="UP001630127">
    <property type="component" value="Unassembled WGS sequence"/>
</dbReference>
<dbReference type="Pfam" id="PF07859">
    <property type="entry name" value="Abhydrolase_3"/>
    <property type="match status" value="1"/>
</dbReference>
<dbReference type="Gene3D" id="3.40.50.1820">
    <property type="entry name" value="alpha/beta hydrolase"/>
    <property type="match status" value="1"/>
</dbReference>
<dbReference type="InterPro" id="IPR029058">
    <property type="entry name" value="AB_hydrolase_fold"/>
</dbReference>
<keyword evidence="4" id="KW-1185">Reference proteome</keyword>
<name>A0ABD2XZU8_9GENT</name>
<proteinExistence type="inferred from homology"/>
<dbReference type="PANTHER" id="PTHR23024">
    <property type="entry name" value="ARYLACETAMIDE DEACETYLASE"/>
    <property type="match status" value="1"/>
</dbReference>
<organism evidence="3 4">
    <name type="scientific">Cinchona calisaya</name>
    <dbReference type="NCBI Taxonomy" id="153742"/>
    <lineage>
        <taxon>Eukaryota</taxon>
        <taxon>Viridiplantae</taxon>
        <taxon>Streptophyta</taxon>
        <taxon>Embryophyta</taxon>
        <taxon>Tracheophyta</taxon>
        <taxon>Spermatophyta</taxon>
        <taxon>Magnoliopsida</taxon>
        <taxon>eudicotyledons</taxon>
        <taxon>Gunneridae</taxon>
        <taxon>Pentapetalae</taxon>
        <taxon>asterids</taxon>
        <taxon>lamiids</taxon>
        <taxon>Gentianales</taxon>
        <taxon>Rubiaceae</taxon>
        <taxon>Cinchonoideae</taxon>
        <taxon>Cinchoneae</taxon>
        <taxon>Cinchona</taxon>
    </lineage>
</organism>
<comment type="similarity">
    <text evidence="1">Belongs to the 'GDXG' lipolytic enzyme family.</text>
</comment>
<evidence type="ECO:0000259" key="2">
    <source>
        <dbReference type="Pfam" id="PF07859"/>
    </source>
</evidence>
<gene>
    <name evidence="3" type="ORF">ACH5RR_038973</name>
</gene>
<accession>A0ABD2XZU8</accession>
<dbReference type="InterPro" id="IPR050466">
    <property type="entry name" value="Carboxylest/Gibb_receptor"/>
</dbReference>
<sequence>MADFQIDPETDPYGYLGFVRNPDGSVTRKSVNDPRTPISLYDDSPLLVKDIPVNQSKKTSVRVFLPKESIESFPGRKLPVLIYFHGGGFVICNVASPLFDDIYSTFTLEIPIMIVSIDYRNAPEHRLPAAYEDCLEALYFIKNSQDEWLTKYADLSNSILMGSSAGGNIAYFVGLRASTFADDLKPLNIKGVILQQTFLGGTKRTESEVKAARDKIVPSLVLDLMWDLSLPVGVDRDHEFCNPVLSIKPSQFDPIKALGWKILVAAYDGDPTFDRQIELVKVLEEDGIDVVANVAEGDYHGIDIYDELPKLKVLSEVVKKFVNSL</sequence>
<dbReference type="SUPFAM" id="SSF53474">
    <property type="entry name" value="alpha/beta-Hydrolases"/>
    <property type="match status" value="1"/>
</dbReference>
<dbReference type="AlphaFoldDB" id="A0ABD2XZU8"/>
<comment type="caution">
    <text evidence="3">The sequence shown here is derived from an EMBL/GenBank/DDBJ whole genome shotgun (WGS) entry which is preliminary data.</text>
</comment>
<evidence type="ECO:0000313" key="4">
    <source>
        <dbReference type="Proteomes" id="UP001630127"/>
    </source>
</evidence>
<dbReference type="PANTHER" id="PTHR23024:SF546">
    <property type="entry name" value="CARBOXYLESTERASE 120-RELATED"/>
    <property type="match status" value="1"/>
</dbReference>
<evidence type="ECO:0000256" key="1">
    <source>
        <dbReference type="ARBA" id="ARBA00010515"/>
    </source>
</evidence>
<reference evidence="3 4" key="1">
    <citation type="submission" date="2024-11" db="EMBL/GenBank/DDBJ databases">
        <title>A near-complete genome assembly of Cinchona calisaya.</title>
        <authorList>
            <person name="Lian D.C."/>
            <person name="Zhao X.W."/>
            <person name="Wei L."/>
        </authorList>
    </citation>
    <scope>NUCLEOTIDE SEQUENCE [LARGE SCALE GENOMIC DNA]</scope>
    <source>
        <tissue evidence="3">Nenye</tissue>
    </source>
</reference>
<feature type="domain" description="Alpha/beta hydrolase fold-3" evidence="2">
    <location>
        <begin position="81"/>
        <end position="302"/>
    </location>
</feature>
<dbReference type="EMBL" id="JBJUIK010000016">
    <property type="protein sequence ID" value="KAL3499880.1"/>
    <property type="molecule type" value="Genomic_DNA"/>
</dbReference>
<evidence type="ECO:0000313" key="3">
    <source>
        <dbReference type="EMBL" id="KAL3499880.1"/>
    </source>
</evidence>
<protein>
    <recommendedName>
        <fullName evidence="2">Alpha/beta hydrolase fold-3 domain-containing protein</fullName>
    </recommendedName>
</protein>
<dbReference type="InterPro" id="IPR013094">
    <property type="entry name" value="AB_hydrolase_3"/>
</dbReference>